<evidence type="ECO:0000256" key="1">
    <source>
        <dbReference type="SAM" id="MobiDB-lite"/>
    </source>
</evidence>
<reference evidence="2 3" key="1">
    <citation type="submission" date="2023-05" db="EMBL/GenBank/DDBJ databases">
        <title>B98-5 Cell Line De Novo Hybrid Assembly: An Optical Mapping Approach.</title>
        <authorList>
            <person name="Kananen K."/>
            <person name="Auerbach J.A."/>
            <person name="Kautto E."/>
            <person name="Blachly J.S."/>
        </authorList>
    </citation>
    <scope>NUCLEOTIDE SEQUENCE [LARGE SCALE GENOMIC DNA]</scope>
    <source>
        <strain evidence="2">B95-8</strain>
        <tissue evidence="2">Cell line</tissue>
    </source>
</reference>
<protein>
    <submittedName>
        <fullName evidence="2">Uncharacterized protein</fullName>
    </submittedName>
</protein>
<keyword evidence="3" id="KW-1185">Reference proteome</keyword>
<sequence length="87" mass="9813">ATQKALWAGEYFAFKEAGKKLGVLAAVSAPNLRRRERRERRERRAELCQRELGSADSRADHEAQIPPQPVPARFKQPPSPSQDVHPV</sequence>
<feature type="non-terminal residue" evidence="2">
    <location>
        <position position="1"/>
    </location>
</feature>
<proteinExistence type="predicted"/>
<organism evidence="2 3">
    <name type="scientific">Saguinus oedipus</name>
    <name type="common">Cotton-top tamarin</name>
    <name type="synonym">Oedipomidas oedipus</name>
    <dbReference type="NCBI Taxonomy" id="9490"/>
    <lineage>
        <taxon>Eukaryota</taxon>
        <taxon>Metazoa</taxon>
        <taxon>Chordata</taxon>
        <taxon>Craniata</taxon>
        <taxon>Vertebrata</taxon>
        <taxon>Euteleostomi</taxon>
        <taxon>Mammalia</taxon>
        <taxon>Eutheria</taxon>
        <taxon>Euarchontoglires</taxon>
        <taxon>Primates</taxon>
        <taxon>Haplorrhini</taxon>
        <taxon>Platyrrhini</taxon>
        <taxon>Cebidae</taxon>
        <taxon>Callitrichinae</taxon>
        <taxon>Saguinus</taxon>
    </lineage>
</organism>
<gene>
    <name evidence="2" type="ORF">P7K49_040293</name>
</gene>
<evidence type="ECO:0000313" key="3">
    <source>
        <dbReference type="Proteomes" id="UP001266305"/>
    </source>
</evidence>
<feature type="compositionally biased region" description="Basic residues" evidence="1">
    <location>
        <begin position="32"/>
        <end position="41"/>
    </location>
</feature>
<dbReference type="Proteomes" id="UP001266305">
    <property type="component" value="Unassembled WGS sequence"/>
</dbReference>
<comment type="caution">
    <text evidence="2">The sequence shown here is derived from an EMBL/GenBank/DDBJ whole genome shotgun (WGS) entry which is preliminary data.</text>
</comment>
<accession>A0ABQ9TCV8</accession>
<feature type="non-terminal residue" evidence="2">
    <location>
        <position position="87"/>
    </location>
</feature>
<evidence type="ECO:0000313" key="2">
    <source>
        <dbReference type="EMBL" id="KAK2082579.1"/>
    </source>
</evidence>
<name>A0ABQ9TCV8_SAGOE</name>
<dbReference type="EMBL" id="JASSZA010000029">
    <property type="protein sequence ID" value="KAK2082579.1"/>
    <property type="molecule type" value="Genomic_DNA"/>
</dbReference>
<feature type="region of interest" description="Disordered" evidence="1">
    <location>
        <begin position="32"/>
        <end position="87"/>
    </location>
</feature>